<protein>
    <recommendedName>
        <fullName evidence="4">LisH domain-containing protein</fullName>
    </recommendedName>
</protein>
<sequence>MSIPPFPSQDLAKLVLGYLAEEQLMTAYDEFLQASPYLDALGNEYDRIFMTSLKNILAEYRAVKIYVETCKPFVLRRKIFQCTNLLEIVKFLIQYVDINKLQSQESNQIKYSAEKQSVVTSLKTNSCEVCNSLKLDSCACKTKNVSVCSTLSTTQLSTSSVENSVETTSLSDLPGNHVTHRKKNPQGSSKEQSEISLTNEQSNTRSKLPTENEVVEKSPSTSTVSQNQTQDTTGNSCTLVKQDSLENSQKEEFYNILNQVCKKNETISNISVPKPDVEKGRATVAGYKEFATGVTGGDSVNIVPDSSTSENLHMHVPATKEANNTINLDQNEKMQQTITQYLLKSKNKSGVQSNEVVSINTVTTAQKIKAKTDESKIRILSDIKVDNNESLGATANMPLKMKNATSTPLMQMQTILINGTPVYKHHHLGHSQNYTKDEIMAMPTIILAPAPDRTLLNSQSSGSNPNQHKPMTSSSARPLGPLIIDVTSDSTAYLNQINSNKPVTVPAKESNEVKESYVPKIADITSASAPKDNTVTGNIETSTPQVLPPLRKSSSTPRRTSHVRVLDFTTPRRILHETINECVPTTDNSDVEVIISKSPNLVLPVTTDKVGISDNTEENCGGLKENSLKTKSKKSNWDADLRRHALSYELNNVAASPKPKPRPRSTKKRKPQKSEDAKKTNDTVEEKSNVKKRTPRTKLPKRKCSIEEVSEVITIPDEKVDVPIKPTINIIPGDIADLAKDRVSSSSEKINKSQNKSNSEENIDTPEMERMSLQNEIGAKLNISDLLETPYKQALYDIQMETPRFLGPDIPDDPMSDIKIMNIPTPRFLTSATPSTYSSRPTDYSSGGSYYKPDDQDYMRIQDDPDCPVSTKQNKSNSSLSVKDDSDSKEKENLKPSRPVRECTRNVSYKRGKPKQVGNVGNKEDSDSSSVDSVILADLVAKKENPKKIETKSKPNKSKPLAVKKYKSPIKKDKSFMKIKPRRPTPTKKDGRGRKKTSDSSNHSQVQTRKKAANKEGNENVTPVVTCAPTKSRRKSSTPRKLHCSKTFNSESSGHDSPDLVSKSKDKIPESSVTVQDSDTEQLPLRWSDDGSQEPKAVVVNIPMESEDISKIQEYIDTTVLSKPIEKESEGSLHIDLVKRGFDIETAKIIERDLLDSTPQPQQSTVTHTFSSKAVETVVVADKPEPSVLAKTLESDVSNNLQVVQNEDEEEEDDDEIELSVHECHEESDNYITCSHDSTKETTNKELTKLKDKFCMEVCIDDGVSIRLRATPFSMTLDQDPQAVEYLDYSYRETEIAVSSISNMDKLYTPLKDSIKAQCYEIFDSTLTSLDTPLKVSSPKNKEMEVSVTEIVLEVEKVEEKEKGESKKRKRAQSGNVSDEGSAESKKPKPETQYLFSSANIQNIDIESVLSKLHGP</sequence>
<evidence type="ECO:0000313" key="2">
    <source>
        <dbReference type="EMBL" id="KAL0882419.1"/>
    </source>
</evidence>
<feature type="region of interest" description="Disordered" evidence="1">
    <location>
        <begin position="1359"/>
        <end position="1394"/>
    </location>
</feature>
<name>A0ABR3I0S6_LOXSC</name>
<feature type="compositionally biased region" description="Basic and acidic residues" evidence="1">
    <location>
        <begin position="882"/>
        <end position="904"/>
    </location>
</feature>
<feature type="compositionally biased region" description="Polar residues" evidence="1">
    <location>
        <begin position="218"/>
        <end position="237"/>
    </location>
</feature>
<feature type="compositionally biased region" description="Basic and acidic residues" evidence="1">
    <location>
        <begin position="940"/>
        <end position="953"/>
    </location>
</feature>
<feature type="compositionally biased region" description="Polar residues" evidence="1">
    <location>
        <begin position="828"/>
        <end position="848"/>
    </location>
</feature>
<keyword evidence="3" id="KW-1185">Reference proteome</keyword>
<feature type="compositionally biased region" description="Low complexity" evidence="1">
    <location>
        <begin position="744"/>
        <end position="757"/>
    </location>
</feature>
<feature type="region of interest" description="Disordered" evidence="1">
    <location>
        <begin position="742"/>
        <end position="763"/>
    </location>
</feature>
<comment type="caution">
    <text evidence="2">The sequence shown here is derived from an EMBL/GenBank/DDBJ whole genome shotgun (WGS) entry which is preliminary data.</text>
</comment>
<feature type="compositionally biased region" description="Basic residues" evidence="1">
    <location>
        <begin position="1031"/>
        <end position="1044"/>
    </location>
</feature>
<evidence type="ECO:0008006" key="4">
    <source>
        <dbReference type="Google" id="ProtNLM"/>
    </source>
</evidence>
<proteinExistence type="predicted"/>
<feature type="region of interest" description="Disordered" evidence="1">
    <location>
        <begin position="611"/>
        <end position="636"/>
    </location>
</feature>
<feature type="compositionally biased region" description="Basic residues" evidence="1">
    <location>
        <begin position="977"/>
        <end position="995"/>
    </location>
</feature>
<feature type="compositionally biased region" description="Polar residues" evidence="1">
    <location>
        <begin position="455"/>
        <end position="476"/>
    </location>
</feature>
<feature type="region of interest" description="Disordered" evidence="1">
    <location>
        <begin position="828"/>
        <end position="1094"/>
    </location>
</feature>
<accession>A0ABR3I0S6</accession>
<feature type="region of interest" description="Disordered" evidence="1">
    <location>
        <begin position="454"/>
        <end position="481"/>
    </location>
</feature>
<feature type="compositionally biased region" description="Polar residues" evidence="1">
    <location>
        <begin position="528"/>
        <end position="545"/>
    </location>
</feature>
<feature type="compositionally biased region" description="Basic residues" evidence="1">
    <location>
        <begin position="690"/>
        <end position="703"/>
    </location>
</feature>
<evidence type="ECO:0000256" key="1">
    <source>
        <dbReference type="SAM" id="MobiDB-lite"/>
    </source>
</evidence>
<dbReference type="EMBL" id="JBEUOH010000010">
    <property type="protein sequence ID" value="KAL0882419.1"/>
    <property type="molecule type" value="Genomic_DNA"/>
</dbReference>
<feature type="compositionally biased region" description="Basic and acidic residues" evidence="1">
    <location>
        <begin position="1053"/>
        <end position="1069"/>
    </location>
</feature>
<feature type="region of interest" description="Disordered" evidence="1">
    <location>
        <begin position="163"/>
        <end position="237"/>
    </location>
</feature>
<reference evidence="2 3" key="1">
    <citation type="submission" date="2024-06" db="EMBL/GenBank/DDBJ databases">
        <title>A chromosome-level genome assembly of beet webworm, Loxostege sticticalis.</title>
        <authorList>
            <person name="Zhang Y."/>
        </authorList>
    </citation>
    <scope>NUCLEOTIDE SEQUENCE [LARGE SCALE GENOMIC DNA]</scope>
    <source>
        <strain evidence="2">AQ026</strain>
        <tissue evidence="2">Whole body</tissue>
    </source>
</reference>
<feature type="region of interest" description="Disordered" evidence="1">
    <location>
        <begin position="528"/>
        <end position="562"/>
    </location>
</feature>
<feature type="region of interest" description="Disordered" evidence="1">
    <location>
        <begin position="648"/>
        <end position="703"/>
    </location>
</feature>
<gene>
    <name evidence="2" type="ORF">ABMA27_000902</name>
</gene>
<feature type="compositionally biased region" description="Basic and acidic residues" evidence="1">
    <location>
        <begin position="672"/>
        <end position="689"/>
    </location>
</feature>
<feature type="compositionally biased region" description="Basic residues" evidence="1">
    <location>
        <begin position="954"/>
        <end position="969"/>
    </location>
</feature>
<dbReference type="Proteomes" id="UP001549920">
    <property type="component" value="Unassembled WGS sequence"/>
</dbReference>
<organism evidence="2 3">
    <name type="scientific">Loxostege sticticalis</name>
    <name type="common">Beet webworm moth</name>
    <dbReference type="NCBI Taxonomy" id="481309"/>
    <lineage>
        <taxon>Eukaryota</taxon>
        <taxon>Metazoa</taxon>
        <taxon>Ecdysozoa</taxon>
        <taxon>Arthropoda</taxon>
        <taxon>Hexapoda</taxon>
        <taxon>Insecta</taxon>
        <taxon>Pterygota</taxon>
        <taxon>Neoptera</taxon>
        <taxon>Endopterygota</taxon>
        <taxon>Lepidoptera</taxon>
        <taxon>Glossata</taxon>
        <taxon>Ditrysia</taxon>
        <taxon>Pyraloidea</taxon>
        <taxon>Crambidae</taxon>
        <taxon>Pyraustinae</taxon>
        <taxon>Loxostege</taxon>
    </lineage>
</organism>
<evidence type="ECO:0000313" key="3">
    <source>
        <dbReference type="Proteomes" id="UP001549920"/>
    </source>
</evidence>
<feature type="compositionally biased region" description="Basic and acidic residues" evidence="1">
    <location>
        <begin position="852"/>
        <end position="863"/>
    </location>
</feature>
<feature type="compositionally biased region" description="Basic residues" evidence="1">
    <location>
        <begin position="659"/>
        <end position="671"/>
    </location>
</feature>
<feature type="compositionally biased region" description="Polar residues" evidence="1">
    <location>
        <begin position="185"/>
        <end position="207"/>
    </location>
</feature>